<dbReference type="GO" id="GO:0005634">
    <property type="term" value="C:nucleus"/>
    <property type="evidence" value="ECO:0007669"/>
    <property type="project" value="UniProtKB-SubCell"/>
</dbReference>
<evidence type="ECO:0000259" key="9">
    <source>
        <dbReference type="Pfam" id="PF20936"/>
    </source>
</evidence>
<keyword evidence="5" id="KW-0539">Nucleus</keyword>
<gene>
    <name evidence="10" type="ORF">SVIM_LOCUS411406</name>
</gene>
<dbReference type="Pfam" id="PF20936">
    <property type="entry name" value="GCIP_C"/>
    <property type="match status" value="1"/>
</dbReference>
<feature type="domain" description="Cyclin-D1-binding protein 1-like N-terminal" evidence="8">
    <location>
        <begin position="158"/>
        <end position="223"/>
    </location>
</feature>
<evidence type="ECO:0000256" key="7">
    <source>
        <dbReference type="SAM" id="MobiDB-lite"/>
    </source>
</evidence>
<evidence type="ECO:0000256" key="1">
    <source>
        <dbReference type="ARBA" id="ARBA00004123"/>
    </source>
</evidence>
<dbReference type="InterPro" id="IPR026907">
    <property type="entry name" value="GCIP-like"/>
</dbReference>
<dbReference type="Gene3D" id="1.20.1410.10">
    <property type="entry name" value="I/LWEQ domain"/>
    <property type="match status" value="1"/>
</dbReference>
<comment type="similarity">
    <text evidence="3">Belongs to the CCNDBP1 family.</text>
</comment>
<dbReference type="Pfam" id="PF13324">
    <property type="entry name" value="GCIP_N"/>
    <property type="match status" value="2"/>
</dbReference>
<dbReference type="EMBL" id="CAADRP010001930">
    <property type="protein sequence ID" value="VFU56995.1"/>
    <property type="molecule type" value="Genomic_DNA"/>
</dbReference>
<evidence type="ECO:0000256" key="5">
    <source>
        <dbReference type="ARBA" id="ARBA00023242"/>
    </source>
</evidence>
<proteinExistence type="inferred from homology"/>
<dbReference type="PANTHER" id="PTHR15492">
    <property type="entry name" value="CYCLIN D1-BINDING PROTEIN 1"/>
    <property type="match status" value="1"/>
</dbReference>
<dbReference type="PANTHER" id="PTHR15492:SF1">
    <property type="entry name" value="CYCLIN-D1-BINDING PROTEIN 1"/>
    <property type="match status" value="1"/>
</dbReference>
<dbReference type="AlphaFoldDB" id="A0A6N2MRH1"/>
<accession>A0A6N2MRH1</accession>
<evidence type="ECO:0000256" key="6">
    <source>
        <dbReference type="ARBA" id="ARBA00023306"/>
    </source>
</evidence>
<keyword evidence="4" id="KW-0963">Cytoplasm</keyword>
<organism evidence="10">
    <name type="scientific">Salix viminalis</name>
    <name type="common">Common osier</name>
    <name type="synonym">Basket willow</name>
    <dbReference type="NCBI Taxonomy" id="40686"/>
    <lineage>
        <taxon>Eukaryota</taxon>
        <taxon>Viridiplantae</taxon>
        <taxon>Streptophyta</taxon>
        <taxon>Embryophyta</taxon>
        <taxon>Tracheophyta</taxon>
        <taxon>Spermatophyta</taxon>
        <taxon>Magnoliopsida</taxon>
        <taxon>eudicotyledons</taxon>
        <taxon>Gunneridae</taxon>
        <taxon>Pentapetalae</taxon>
        <taxon>rosids</taxon>
        <taxon>fabids</taxon>
        <taxon>Malpighiales</taxon>
        <taxon>Salicaceae</taxon>
        <taxon>Saliceae</taxon>
        <taxon>Salix</taxon>
    </lineage>
</organism>
<dbReference type="FunFam" id="1.20.1410.10:FF:000011">
    <property type="entry name" value="Cyclin-D1-binding protein"/>
    <property type="match status" value="1"/>
</dbReference>
<evidence type="ECO:0000259" key="8">
    <source>
        <dbReference type="Pfam" id="PF13324"/>
    </source>
</evidence>
<feature type="region of interest" description="Disordered" evidence="7">
    <location>
        <begin position="219"/>
        <end position="251"/>
    </location>
</feature>
<feature type="domain" description="Cyclin-D1-binding protein 1-like N-terminal" evidence="8">
    <location>
        <begin position="38"/>
        <end position="126"/>
    </location>
</feature>
<comment type="subcellular location">
    <subcellularLocation>
        <location evidence="2">Cytoplasm</location>
    </subcellularLocation>
    <subcellularLocation>
        <location evidence="1">Nucleus</location>
    </subcellularLocation>
</comment>
<dbReference type="GO" id="GO:0005737">
    <property type="term" value="C:cytoplasm"/>
    <property type="evidence" value="ECO:0007669"/>
    <property type="project" value="UniProtKB-SubCell"/>
</dbReference>
<evidence type="ECO:0000256" key="2">
    <source>
        <dbReference type="ARBA" id="ARBA00004496"/>
    </source>
</evidence>
<evidence type="ECO:0000256" key="3">
    <source>
        <dbReference type="ARBA" id="ARBA00008940"/>
    </source>
</evidence>
<feature type="domain" description="Cyclin-D1-binding protein 1-like C-terminal" evidence="9">
    <location>
        <begin position="249"/>
        <end position="346"/>
    </location>
</feature>
<name>A0A6N2MRH1_SALVM</name>
<keyword evidence="6" id="KW-0131">Cell cycle</keyword>
<sequence>MGKAESARLNQSLSGHLNTIHETLQTPASSLDKQSWADVVKTGDQVSKQATIVGMLWSGEKPEAKAVEENMAMYFNTLQGLLLLSHGSMVGAGPTLSSAINASIKQVVDCSFKLMMETVSSYGISASILSQQYSSYDLLNSLRTKLSMAVYDSKFYSSTGIKETRSRNKDLKLVVPQLVGAVWEACDALKKTPASNITAIGRAMTQVAVSVKDVIREMKELKPGSSDQTEAASDDDTRLNGSDNLSDELGNDLSPEEMKVAQSAIGVVSETVVVIKELIRTVTGLLRQEKPKDNGNFVDSLEKLLKLCQEIGLQIDELGASLYPPQEFPAMKASLEKISSIIDEVRSEVETLTSSSESIFQACNDLKSSMKQMEVALDCCSASEIESQMQNVSLS</sequence>
<protein>
    <submittedName>
        <fullName evidence="10">Uncharacterized protein</fullName>
    </submittedName>
</protein>
<dbReference type="InterPro" id="IPR049318">
    <property type="entry name" value="GCIP_C"/>
</dbReference>
<dbReference type="InterPro" id="IPR049317">
    <property type="entry name" value="GCIP-like_N"/>
</dbReference>
<evidence type="ECO:0000256" key="4">
    <source>
        <dbReference type="ARBA" id="ARBA00022490"/>
    </source>
</evidence>
<evidence type="ECO:0000313" key="10">
    <source>
        <dbReference type="EMBL" id="VFU56995.1"/>
    </source>
</evidence>
<reference evidence="10" key="1">
    <citation type="submission" date="2019-03" db="EMBL/GenBank/DDBJ databases">
        <authorList>
            <person name="Mank J."/>
            <person name="Almeida P."/>
        </authorList>
    </citation>
    <scope>NUCLEOTIDE SEQUENCE</scope>
    <source>
        <strain evidence="10">78183</strain>
    </source>
</reference>